<gene>
    <name evidence="8" type="ORF">ABMA27_014192</name>
</gene>
<dbReference type="SMART" id="SM00581">
    <property type="entry name" value="PSP"/>
    <property type="match status" value="1"/>
</dbReference>
<feature type="compositionally biased region" description="Acidic residues" evidence="6">
    <location>
        <begin position="553"/>
        <end position="563"/>
    </location>
</feature>
<keyword evidence="9" id="KW-1185">Reference proteome</keyword>
<feature type="compositionally biased region" description="Acidic residues" evidence="6">
    <location>
        <begin position="13"/>
        <end position="28"/>
    </location>
</feature>
<evidence type="ECO:0000313" key="8">
    <source>
        <dbReference type="EMBL" id="KAL0894160.1"/>
    </source>
</evidence>
<feature type="compositionally biased region" description="Acidic residues" evidence="6">
    <location>
        <begin position="461"/>
        <end position="472"/>
    </location>
</feature>
<feature type="compositionally biased region" description="Basic and acidic residues" evidence="6">
    <location>
        <begin position="29"/>
        <end position="50"/>
    </location>
</feature>
<feature type="compositionally biased region" description="Acidic residues" evidence="6">
    <location>
        <begin position="608"/>
        <end position="618"/>
    </location>
</feature>
<keyword evidence="2" id="KW-0479">Metal-binding</keyword>
<dbReference type="Proteomes" id="UP001549920">
    <property type="component" value="Unassembled WGS sequence"/>
</dbReference>
<feature type="region of interest" description="Disordered" evidence="6">
    <location>
        <begin position="459"/>
        <end position="696"/>
    </location>
</feature>
<organism evidence="8 9">
    <name type="scientific">Loxostege sticticalis</name>
    <name type="common">Beet webworm moth</name>
    <dbReference type="NCBI Taxonomy" id="481309"/>
    <lineage>
        <taxon>Eukaryota</taxon>
        <taxon>Metazoa</taxon>
        <taxon>Ecdysozoa</taxon>
        <taxon>Arthropoda</taxon>
        <taxon>Hexapoda</taxon>
        <taxon>Insecta</taxon>
        <taxon>Pterygota</taxon>
        <taxon>Neoptera</taxon>
        <taxon>Endopterygota</taxon>
        <taxon>Lepidoptera</taxon>
        <taxon>Glossata</taxon>
        <taxon>Ditrysia</taxon>
        <taxon>Pyraloidea</taxon>
        <taxon>Crambidae</taxon>
        <taxon>Pyraustinae</taxon>
        <taxon>Loxostege</taxon>
    </lineage>
</organism>
<accession>A0ABR3ID18</accession>
<feature type="compositionally biased region" description="Polar residues" evidence="6">
    <location>
        <begin position="72"/>
        <end position="87"/>
    </location>
</feature>
<keyword evidence="5" id="KW-0539">Nucleus</keyword>
<comment type="caution">
    <text evidence="8">The sequence shown here is derived from an EMBL/GenBank/DDBJ whole genome shotgun (WGS) entry which is preliminary data.</text>
</comment>
<reference evidence="8 9" key="1">
    <citation type="submission" date="2024-06" db="EMBL/GenBank/DDBJ databases">
        <title>A chromosome-level genome assembly of beet webworm, Loxostege sticticalis.</title>
        <authorList>
            <person name="Zhang Y."/>
        </authorList>
    </citation>
    <scope>NUCLEOTIDE SEQUENCE [LARGE SCALE GENOMIC DNA]</scope>
    <source>
        <strain evidence="8">AQ026</strain>
        <tissue evidence="8">Whole body</tissue>
    </source>
</reference>
<evidence type="ECO:0000256" key="5">
    <source>
        <dbReference type="ARBA" id="ARBA00023242"/>
    </source>
</evidence>
<keyword evidence="3" id="KW-0863">Zinc-finger</keyword>
<comment type="subcellular location">
    <subcellularLocation>
        <location evidence="1">Nucleus</location>
    </subcellularLocation>
</comment>
<dbReference type="EMBL" id="JBEUOH010000005">
    <property type="protein sequence ID" value="KAL0894160.1"/>
    <property type="molecule type" value="Genomic_DNA"/>
</dbReference>
<protein>
    <recommendedName>
        <fullName evidence="7">PSP proline-rich domain-containing protein</fullName>
    </recommendedName>
</protein>
<feature type="compositionally biased region" description="Low complexity" evidence="6">
    <location>
        <begin position="52"/>
        <end position="62"/>
    </location>
</feature>
<dbReference type="InterPro" id="IPR052115">
    <property type="entry name" value="NEXT_complex_subunit_ZCCHC8"/>
</dbReference>
<dbReference type="PANTHER" id="PTHR13316">
    <property type="entry name" value="ZINC FINGER, CCHC DOMAIN CONTAINING 8"/>
    <property type="match status" value="1"/>
</dbReference>
<evidence type="ECO:0000256" key="1">
    <source>
        <dbReference type="ARBA" id="ARBA00004123"/>
    </source>
</evidence>
<evidence type="ECO:0000256" key="3">
    <source>
        <dbReference type="ARBA" id="ARBA00022771"/>
    </source>
</evidence>
<feature type="compositionally biased region" description="Pro residues" evidence="6">
    <location>
        <begin position="476"/>
        <end position="509"/>
    </location>
</feature>
<dbReference type="InterPro" id="IPR006568">
    <property type="entry name" value="PSP_pro-rich"/>
</dbReference>
<name>A0ABR3ID18_LOXSC</name>
<sequence length="764" mass="84715">MAKRKAAVNDIIYELDNEDIEISSDDEAKEPKINRIDVKNTENSPEKDSNNEENNSVIEIVDTPAKEIGEKPSSTNTSNGGKISPDNSFINLVNDSVDSSRGLKETEEEVDCIIKVNTEGNKTTIFNEDIIIDSPTSTSDLGVVGCENRTPLVTIRFRDKKLASNYKRKVKAFMLRLIKLHEKENSDIESETDIELDIWPEDLNDEEDFPVKPEKVEQDNLFFVDTDPCSNRPDEIPAYKEASALISNQEEKEQSPPQVLRRGPVCFNCDGAHQLRDCKVPRNYARIAEKRKNMTTRVGRYHVEDEQKYGHLIPGRISGQLRHALGLKRHELPLHIYRMRLLGYPPGWLEEARISHSGITMFDSTGTAILDPEEEEGEVCEPGCKDKFDIKKILDFPGFNVPASSRYKEEGHLVGAPPISEQDSKIAMLQMLAPNAMKAYKRKKLTLFPSAANVSASQEVAEMELDSGDETAEFPSVPPLPDEAPPPPPPPPQSPPPPPPEPSPPPPAQSPSNTSQETIDKVDSADQKSADDVEVLEVIKVGDIPVPEADSITIDDDDYDEEKVESISGRDSPSLDDLEEKKRRLLDALLGAENASPAPSTPTVDQKESDDDPEDTAPVDEAVNAESDEKPTDNNPNISLEAESNKKDLTIETDKEEIKTDESKEKQTIEIPSPSPKEPIASNSVEKAVSTPESKAGHVKTTLYGTPVMNIASPYVKLPSDDKFAKDICDVINFENLPNSTGKYKQISHMLKRVKSEVDRIQDS</sequence>
<keyword evidence="4" id="KW-0862">Zinc</keyword>
<evidence type="ECO:0000313" key="9">
    <source>
        <dbReference type="Proteomes" id="UP001549920"/>
    </source>
</evidence>
<feature type="domain" description="PSP proline-rich" evidence="7">
    <location>
        <begin position="309"/>
        <end position="361"/>
    </location>
</feature>
<evidence type="ECO:0000256" key="2">
    <source>
        <dbReference type="ARBA" id="ARBA00022723"/>
    </source>
</evidence>
<proteinExistence type="predicted"/>
<evidence type="ECO:0000259" key="7">
    <source>
        <dbReference type="SMART" id="SM00581"/>
    </source>
</evidence>
<feature type="region of interest" description="Disordered" evidence="6">
    <location>
        <begin position="1"/>
        <end position="87"/>
    </location>
</feature>
<evidence type="ECO:0000256" key="4">
    <source>
        <dbReference type="ARBA" id="ARBA00022833"/>
    </source>
</evidence>
<feature type="compositionally biased region" description="Basic and acidic residues" evidence="6">
    <location>
        <begin position="518"/>
        <end position="531"/>
    </location>
</feature>
<dbReference type="Pfam" id="PF04046">
    <property type="entry name" value="PSP"/>
    <property type="match status" value="1"/>
</dbReference>
<feature type="compositionally biased region" description="Basic and acidic residues" evidence="6">
    <location>
        <begin position="643"/>
        <end position="668"/>
    </location>
</feature>
<dbReference type="PANTHER" id="PTHR13316:SF0">
    <property type="entry name" value="ZINC FINGER CCHC DOMAIN-CONTAINING PROTEIN 8"/>
    <property type="match status" value="1"/>
</dbReference>
<evidence type="ECO:0000256" key="6">
    <source>
        <dbReference type="SAM" id="MobiDB-lite"/>
    </source>
</evidence>